<dbReference type="AlphaFoldDB" id="A0A3M6V1Q4"/>
<organism evidence="2 3">
    <name type="scientific">Pocillopora damicornis</name>
    <name type="common">Cauliflower coral</name>
    <name type="synonym">Millepora damicornis</name>
    <dbReference type="NCBI Taxonomy" id="46731"/>
    <lineage>
        <taxon>Eukaryota</taxon>
        <taxon>Metazoa</taxon>
        <taxon>Cnidaria</taxon>
        <taxon>Anthozoa</taxon>
        <taxon>Hexacorallia</taxon>
        <taxon>Scleractinia</taxon>
        <taxon>Astrocoeniina</taxon>
        <taxon>Pocilloporidae</taxon>
        <taxon>Pocillopora</taxon>
    </lineage>
</organism>
<evidence type="ECO:0000313" key="3">
    <source>
        <dbReference type="Proteomes" id="UP000275408"/>
    </source>
</evidence>
<gene>
    <name evidence="2" type="ORF">pdam_00023484</name>
</gene>
<evidence type="ECO:0000256" key="1">
    <source>
        <dbReference type="SAM" id="MobiDB-lite"/>
    </source>
</evidence>
<reference evidence="2 3" key="1">
    <citation type="journal article" date="2018" name="Sci. Rep.">
        <title>Comparative analysis of the Pocillopora damicornis genome highlights role of immune system in coral evolution.</title>
        <authorList>
            <person name="Cunning R."/>
            <person name="Bay R.A."/>
            <person name="Gillette P."/>
            <person name="Baker A.C."/>
            <person name="Traylor-Knowles N."/>
        </authorList>
    </citation>
    <scope>NUCLEOTIDE SEQUENCE [LARGE SCALE GENOMIC DNA]</scope>
    <source>
        <strain evidence="2">RSMAS</strain>
        <tissue evidence="2">Whole animal</tissue>
    </source>
</reference>
<evidence type="ECO:0000313" key="2">
    <source>
        <dbReference type="EMBL" id="RMX59871.1"/>
    </source>
</evidence>
<name>A0A3M6V1Q4_POCDA</name>
<feature type="region of interest" description="Disordered" evidence="1">
    <location>
        <begin position="113"/>
        <end position="169"/>
    </location>
</feature>
<feature type="compositionally biased region" description="Polar residues" evidence="1">
    <location>
        <begin position="137"/>
        <end position="146"/>
    </location>
</feature>
<protein>
    <submittedName>
        <fullName evidence="2">Uncharacterized protein</fullName>
    </submittedName>
</protein>
<dbReference type="EMBL" id="RCHS01000258">
    <property type="protein sequence ID" value="RMX59871.1"/>
    <property type="molecule type" value="Genomic_DNA"/>
</dbReference>
<proteinExistence type="predicted"/>
<accession>A0A3M6V1Q4</accession>
<sequence length="321" mass="36774">MEGSVGVADSNCDSDKHVKCPKCSTTTEKHVPQPTIDEKHKQKNQEILERKHKLSNAGRNLSRKISEPESHQLAAKFAFEWQQQKKVEVFDSHAVDFTQHKDSDDHDDIFLPRHLKKRQSSQQLLNVNRGKEENNTGDKQASQTAAGSGDLDQKQITDDRKEGSDTQNTTEDFTKALLARRPQLFDSPQHDTLRSYLKFRKDNMAREDRLRKVQCSAKLRDSEKAAYGSPGIICKPTGQRTILPPLKRFSCDVKVETSTDTVDPIKERHGILPKIYRRKNKERDAKIGKDPRFQKLISCLVPLTKSSERSPSFTRKRHFTM</sequence>
<dbReference type="Proteomes" id="UP000275408">
    <property type="component" value="Unassembled WGS sequence"/>
</dbReference>
<feature type="compositionally biased region" description="Basic and acidic residues" evidence="1">
    <location>
        <begin position="151"/>
        <end position="164"/>
    </location>
</feature>
<comment type="caution">
    <text evidence="2">The sequence shown here is derived from an EMBL/GenBank/DDBJ whole genome shotgun (WGS) entry which is preliminary data.</text>
</comment>
<keyword evidence="3" id="KW-1185">Reference proteome</keyword>